<dbReference type="Pfam" id="PF00589">
    <property type="entry name" value="Phage_integrase"/>
    <property type="match status" value="1"/>
</dbReference>
<evidence type="ECO:0000256" key="1">
    <source>
        <dbReference type="ARBA" id="ARBA00008857"/>
    </source>
</evidence>
<dbReference type="InterPro" id="IPR002104">
    <property type="entry name" value="Integrase_catalytic"/>
</dbReference>
<organism evidence="8 9">
    <name type="scientific">Streptomyces cinnamoneus</name>
    <name type="common">Streptoverticillium cinnamoneum</name>
    <dbReference type="NCBI Taxonomy" id="53446"/>
    <lineage>
        <taxon>Bacteria</taxon>
        <taxon>Bacillati</taxon>
        <taxon>Actinomycetota</taxon>
        <taxon>Actinomycetes</taxon>
        <taxon>Kitasatosporales</taxon>
        <taxon>Streptomycetaceae</taxon>
        <taxon>Streptomyces</taxon>
        <taxon>Streptomyces cinnamoneus group</taxon>
    </lineage>
</organism>
<reference evidence="8" key="1">
    <citation type="journal article" date="2014" name="Int. J. Syst. Evol. Microbiol.">
        <title>Complete genome sequence of Corynebacterium casei LMG S-19264T (=DSM 44701T), isolated from a smear-ripened cheese.</title>
        <authorList>
            <consortium name="US DOE Joint Genome Institute (JGI-PGF)"/>
            <person name="Walter F."/>
            <person name="Albersmeier A."/>
            <person name="Kalinowski J."/>
            <person name="Ruckert C."/>
        </authorList>
    </citation>
    <scope>NUCLEOTIDE SEQUENCE</scope>
    <source>
        <strain evidence="8">JCM 4633</strain>
    </source>
</reference>
<comment type="similarity">
    <text evidence="1">Belongs to the 'phage' integrase family.</text>
</comment>
<dbReference type="GO" id="GO:0006310">
    <property type="term" value="P:DNA recombination"/>
    <property type="evidence" value="ECO:0007669"/>
    <property type="project" value="UniProtKB-KW"/>
</dbReference>
<dbReference type="InterPro" id="IPR010998">
    <property type="entry name" value="Integrase_recombinase_N"/>
</dbReference>
<name>A0A918TBN5_STRCJ</name>
<sequence length="403" mass="45275">MTERSRRPHKAGNGEDSIYWDKSKNRYIGAVSLGYTASGKRNRATVMGKTKTEVRRKLRDLKKELDTGIKPSATYTVEQAVEGWFANGLKGRDEGTVKTYRSLANKHIIPDLGKARLRELELDHLDDWLEVKARLLADRSLRILISILRRSIRHAMRQKKIARNVAELVELPEGRPGRPSKSLSLEQAAAVLRTGVGSWIHAYVVLGLLVGARTEEERPLTWTHVHLAGPDGAQAQPYVDVWRSVRRHGDTKTRRSRRSLLMSRYAASVMAALKKQQMQEHEGTWDDANLVFPSETGEQRDAHDVLRHFRSLLKDAGFEEPTAWTPRELRTSFVSLLSDHGLPIEEIARIVGHNGSTTTETVYRKQLRPVITAGADAMDDIFAGFLDETFETFEGLDGASGAP</sequence>
<dbReference type="SUPFAM" id="SSF56349">
    <property type="entry name" value="DNA breaking-rejoining enzymes"/>
    <property type="match status" value="1"/>
</dbReference>
<dbReference type="GO" id="GO:0003677">
    <property type="term" value="F:DNA binding"/>
    <property type="evidence" value="ECO:0007669"/>
    <property type="project" value="UniProtKB-UniRule"/>
</dbReference>
<dbReference type="GO" id="GO:0015074">
    <property type="term" value="P:DNA integration"/>
    <property type="evidence" value="ECO:0007669"/>
    <property type="project" value="UniProtKB-KW"/>
</dbReference>
<comment type="caution">
    <text evidence="8">The sequence shown here is derived from an EMBL/GenBank/DDBJ whole genome shotgun (WGS) entry which is preliminary data.</text>
</comment>
<dbReference type="PANTHER" id="PTHR30629">
    <property type="entry name" value="PROPHAGE INTEGRASE"/>
    <property type="match status" value="1"/>
</dbReference>
<evidence type="ECO:0000256" key="2">
    <source>
        <dbReference type="ARBA" id="ARBA00022908"/>
    </source>
</evidence>
<evidence type="ECO:0000259" key="7">
    <source>
        <dbReference type="PROSITE" id="PS51900"/>
    </source>
</evidence>
<keyword evidence="3 5" id="KW-0238">DNA-binding</keyword>
<dbReference type="InterPro" id="IPR013762">
    <property type="entry name" value="Integrase-like_cat_sf"/>
</dbReference>
<dbReference type="InterPro" id="IPR050808">
    <property type="entry name" value="Phage_Integrase"/>
</dbReference>
<dbReference type="Pfam" id="PF14659">
    <property type="entry name" value="Phage_int_SAM_3"/>
    <property type="match status" value="1"/>
</dbReference>
<evidence type="ECO:0000256" key="3">
    <source>
        <dbReference type="ARBA" id="ARBA00023125"/>
    </source>
</evidence>
<evidence type="ECO:0000256" key="4">
    <source>
        <dbReference type="ARBA" id="ARBA00023172"/>
    </source>
</evidence>
<evidence type="ECO:0000313" key="9">
    <source>
        <dbReference type="Proteomes" id="UP000646244"/>
    </source>
</evidence>
<evidence type="ECO:0000313" key="8">
    <source>
        <dbReference type="EMBL" id="GHC33206.1"/>
    </source>
</evidence>
<dbReference type="EMBL" id="BMVB01000001">
    <property type="protein sequence ID" value="GHC33206.1"/>
    <property type="molecule type" value="Genomic_DNA"/>
</dbReference>
<dbReference type="InterPro" id="IPR011010">
    <property type="entry name" value="DNA_brk_join_enz"/>
</dbReference>
<accession>A0A918TBN5</accession>
<evidence type="ECO:0000256" key="5">
    <source>
        <dbReference type="PROSITE-ProRule" id="PRU01248"/>
    </source>
</evidence>
<dbReference type="PROSITE" id="PS51898">
    <property type="entry name" value="TYR_RECOMBINASE"/>
    <property type="match status" value="1"/>
</dbReference>
<dbReference type="RefSeq" id="WP_190107648.1">
    <property type="nucleotide sequence ID" value="NZ_BMVB01000001.1"/>
</dbReference>
<dbReference type="Gene3D" id="1.10.150.130">
    <property type="match status" value="1"/>
</dbReference>
<keyword evidence="4" id="KW-0233">DNA recombination</keyword>
<evidence type="ECO:0000259" key="6">
    <source>
        <dbReference type="PROSITE" id="PS51898"/>
    </source>
</evidence>
<dbReference type="PROSITE" id="PS51900">
    <property type="entry name" value="CB"/>
    <property type="match status" value="1"/>
</dbReference>
<dbReference type="Gene3D" id="1.10.443.10">
    <property type="entry name" value="Intergrase catalytic core"/>
    <property type="match status" value="1"/>
</dbReference>
<feature type="domain" description="Core-binding (CB)" evidence="7">
    <location>
        <begin position="75"/>
        <end position="156"/>
    </location>
</feature>
<dbReference type="InterPro" id="IPR044068">
    <property type="entry name" value="CB"/>
</dbReference>
<dbReference type="Proteomes" id="UP000646244">
    <property type="component" value="Unassembled WGS sequence"/>
</dbReference>
<dbReference type="AlphaFoldDB" id="A0A918TBN5"/>
<dbReference type="InterPro" id="IPR004107">
    <property type="entry name" value="Integrase_SAM-like_N"/>
</dbReference>
<protein>
    <submittedName>
        <fullName evidence="8">Site-specific integrase</fullName>
    </submittedName>
</protein>
<dbReference type="PANTHER" id="PTHR30629:SF2">
    <property type="entry name" value="PROPHAGE INTEGRASE INTS-RELATED"/>
    <property type="match status" value="1"/>
</dbReference>
<gene>
    <name evidence="8" type="ORF">GCM10010507_02010</name>
</gene>
<reference evidence="8" key="2">
    <citation type="submission" date="2020-09" db="EMBL/GenBank/DDBJ databases">
        <authorList>
            <person name="Sun Q."/>
            <person name="Ohkuma M."/>
        </authorList>
    </citation>
    <scope>NUCLEOTIDE SEQUENCE</scope>
    <source>
        <strain evidence="8">JCM 4633</strain>
    </source>
</reference>
<feature type="domain" description="Tyr recombinase" evidence="6">
    <location>
        <begin position="178"/>
        <end position="379"/>
    </location>
</feature>
<proteinExistence type="inferred from homology"/>
<keyword evidence="2" id="KW-0229">DNA integration</keyword>